<proteinExistence type="predicted"/>
<sequence length="90" mass="10355">MTEASPKPQYFFAHPKQDGTWTTDGIDKIPSTAYLHWNGTMTFKYIDNNDAGDYSMPLEPSQLPLPQSVITVKVFWTKKGSRKMPQFRQN</sequence>
<dbReference type="Proteomes" id="UP000887577">
    <property type="component" value="Unplaced"/>
</dbReference>
<dbReference type="WBParaSite" id="PSU_v2.g15244.t1">
    <property type="protein sequence ID" value="PSU_v2.g15244.t1"/>
    <property type="gene ID" value="PSU_v2.g15244"/>
</dbReference>
<accession>A0A914Y4W9</accession>
<evidence type="ECO:0000313" key="2">
    <source>
        <dbReference type="WBParaSite" id="PSU_v2.g15244.t1"/>
    </source>
</evidence>
<organism evidence="1 2">
    <name type="scientific">Panagrolaimus superbus</name>
    <dbReference type="NCBI Taxonomy" id="310955"/>
    <lineage>
        <taxon>Eukaryota</taxon>
        <taxon>Metazoa</taxon>
        <taxon>Ecdysozoa</taxon>
        <taxon>Nematoda</taxon>
        <taxon>Chromadorea</taxon>
        <taxon>Rhabditida</taxon>
        <taxon>Tylenchina</taxon>
        <taxon>Panagrolaimomorpha</taxon>
        <taxon>Panagrolaimoidea</taxon>
        <taxon>Panagrolaimidae</taxon>
        <taxon>Panagrolaimus</taxon>
    </lineage>
</organism>
<evidence type="ECO:0000313" key="1">
    <source>
        <dbReference type="Proteomes" id="UP000887577"/>
    </source>
</evidence>
<dbReference type="AlphaFoldDB" id="A0A914Y4W9"/>
<protein>
    <submittedName>
        <fullName evidence="2">Uncharacterized protein</fullName>
    </submittedName>
</protein>
<keyword evidence="1" id="KW-1185">Reference proteome</keyword>
<reference evidence="2" key="1">
    <citation type="submission" date="2022-11" db="UniProtKB">
        <authorList>
            <consortium name="WormBaseParasite"/>
        </authorList>
    </citation>
    <scope>IDENTIFICATION</scope>
</reference>
<name>A0A914Y4W9_9BILA</name>